<dbReference type="InterPro" id="IPR008906">
    <property type="entry name" value="HATC_C_dom"/>
</dbReference>
<dbReference type="Proteomes" id="UP000054564">
    <property type="component" value="Unassembled WGS sequence"/>
</dbReference>
<proteinExistence type="predicted"/>
<reference evidence="4" key="1">
    <citation type="submission" date="2014-03" db="EMBL/GenBank/DDBJ databases">
        <title>The Genome Sequence of Puccinia striiformis f. sp. tritici PST-78.</title>
        <authorList>
            <consortium name="The Broad Institute Genome Sequencing Platform"/>
            <person name="Cuomo C."/>
            <person name="Hulbert S."/>
            <person name="Chen X."/>
            <person name="Walker B."/>
            <person name="Young S.K."/>
            <person name="Zeng Q."/>
            <person name="Gargeya S."/>
            <person name="Fitzgerald M."/>
            <person name="Haas B."/>
            <person name="Abouelleil A."/>
            <person name="Alvarado L."/>
            <person name="Arachchi H.M."/>
            <person name="Berlin A.M."/>
            <person name="Chapman S.B."/>
            <person name="Goldberg J."/>
            <person name="Griggs A."/>
            <person name="Gujja S."/>
            <person name="Hansen M."/>
            <person name="Howarth C."/>
            <person name="Imamovic A."/>
            <person name="Larimer J."/>
            <person name="McCowan C."/>
            <person name="Montmayeur A."/>
            <person name="Murphy C."/>
            <person name="Neiman D."/>
            <person name="Pearson M."/>
            <person name="Priest M."/>
            <person name="Roberts A."/>
            <person name="Saif S."/>
            <person name="Shea T."/>
            <person name="Sisk P."/>
            <person name="Sykes S."/>
            <person name="Wortman J."/>
            <person name="Nusbaum C."/>
            <person name="Birren B."/>
        </authorList>
    </citation>
    <scope>NUCLEOTIDE SEQUENCE [LARGE SCALE GENOMIC DNA]</scope>
    <source>
        <strain evidence="4">race PST-78</strain>
    </source>
</reference>
<evidence type="ECO:0000259" key="2">
    <source>
        <dbReference type="Pfam" id="PF05699"/>
    </source>
</evidence>
<evidence type="ECO:0000313" key="3">
    <source>
        <dbReference type="EMBL" id="KNE96580.1"/>
    </source>
</evidence>
<dbReference type="AlphaFoldDB" id="A0A0L0VBC8"/>
<feature type="compositionally biased region" description="Low complexity" evidence="1">
    <location>
        <begin position="174"/>
        <end position="184"/>
    </location>
</feature>
<dbReference type="Pfam" id="PF05699">
    <property type="entry name" value="Dimer_Tnp_hAT"/>
    <property type="match status" value="1"/>
</dbReference>
<dbReference type="PANTHER" id="PTHR47501">
    <property type="entry name" value="TRANSPOSASE-RELATED"/>
    <property type="match status" value="1"/>
</dbReference>
<gene>
    <name evidence="3" type="ORF">PSTG_10138</name>
</gene>
<keyword evidence="4" id="KW-1185">Reference proteome</keyword>
<protein>
    <recommendedName>
        <fullName evidence="2">HAT C-terminal dimerisation domain-containing protein</fullName>
    </recommendedName>
</protein>
<feature type="region of interest" description="Disordered" evidence="1">
    <location>
        <begin position="194"/>
        <end position="213"/>
    </location>
</feature>
<accession>A0A0L0VBC8</accession>
<comment type="caution">
    <text evidence="3">The sequence shown here is derived from an EMBL/GenBank/DDBJ whole genome shotgun (WGS) entry which is preliminary data.</text>
</comment>
<dbReference type="PANTHER" id="PTHR47501:SF5">
    <property type="entry name" value="HAT C-TERMINAL DIMERISATION DOMAIN-CONTAINING PROTEIN"/>
    <property type="match status" value="1"/>
</dbReference>
<sequence>MAPLPLHEAQRGSAAGPAHATCSAERGVVYVAQQQYTPSGLPRTALPPIPTHGPSPNSHARTFPQPIGRPLSQVQPPPAVNCQFWQYPDRPSPSTVMTQSRQTTPYEDTTTNRHSTWVRTPLSRPGFIQTHTDSRRALEAPPASPLDAHSADGPRSTRSQGAQPEKAQPKPKGPKSTKSSSQSTDQVIDVKSAIDIVQDSDDENAKAETDSKVDHDEFDNIKLHYHEPYKADDQVKPGALTYKCRWCPKTDSDDKAAAKEKKAVPTGTLTAYVTKGKFDINTLNRILLFWIIRQSLPWARFGDYLLGVAFDFSNAHAKVFSRTWAAFNARKLYMSLQFKVVSDIKKSDSKIGLIADVWTTKGNHKAFIGISVCYINKKWEYISQHLSLKYVSWHHNGKYLAAPFANVLAKHGLHNQITLTTDSGSNNFTMAKEMARILRIKSGDFKHYKDHHPRCFCHVLALILGAGLRSLKLKQPLEAPKSVPDYFPTLEAIAEVDENEEGPHNKIEILQLDDGDDIEEVDPDDAEYVEESAPGYFADPSDGNVPTGGIGYTLLKVDYICRRVSSSSARRADFKLVAVDKKHKGSLIPGYGIRWNVAYDCWQRAYAARRVIDQLLEDETDKFAGKSAAGHFYKGYKISKKEWENVNSVTIVLEEFLALTLSMEEDRPNASMVLYKYRQLIDSLEKKKIAPEFAALQVMFDPMIKVAKKYLDIALGCTPILLATIVHPAWRMSLIKDKFPEYEDIALSLVQAAFKAKQEAHNQMLPEPAVPDSNAKDSDEEEFNYYPVKNGSSQDTNKLKRYLDGAYPLGKKGDPLNWWMTHQSEFPRLASVARDALACSATSATVERTFSAAADVCSPGRNSLAATTIERCVSSHMWLQKGIKADGEFSDCQSVIDTASANPKFATQVANENKKIKAKKIKHVANPETKSK</sequence>
<feature type="region of interest" description="Disordered" evidence="1">
    <location>
        <begin position="39"/>
        <end position="186"/>
    </location>
</feature>
<dbReference type="EMBL" id="AJIL01000080">
    <property type="protein sequence ID" value="KNE96580.1"/>
    <property type="molecule type" value="Genomic_DNA"/>
</dbReference>
<evidence type="ECO:0000256" key="1">
    <source>
        <dbReference type="SAM" id="MobiDB-lite"/>
    </source>
</evidence>
<dbReference type="SUPFAM" id="SSF53098">
    <property type="entry name" value="Ribonuclease H-like"/>
    <property type="match status" value="1"/>
</dbReference>
<feature type="compositionally biased region" description="Basic and acidic residues" evidence="1">
    <location>
        <begin position="203"/>
        <end position="213"/>
    </location>
</feature>
<organism evidence="3 4">
    <name type="scientific">Puccinia striiformis f. sp. tritici PST-78</name>
    <dbReference type="NCBI Taxonomy" id="1165861"/>
    <lineage>
        <taxon>Eukaryota</taxon>
        <taxon>Fungi</taxon>
        <taxon>Dikarya</taxon>
        <taxon>Basidiomycota</taxon>
        <taxon>Pucciniomycotina</taxon>
        <taxon>Pucciniomycetes</taxon>
        <taxon>Pucciniales</taxon>
        <taxon>Pucciniaceae</taxon>
        <taxon>Puccinia</taxon>
    </lineage>
</organism>
<dbReference type="GO" id="GO:0046983">
    <property type="term" value="F:protein dimerization activity"/>
    <property type="evidence" value="ECO:0007669"/>
    <property type="project" value="InterPro"/>
</dbReference>
<name>A0A0L0VBC8_9BASI</name>
<feature type="region of interest" description="Disordered" evidence="1">
    <location>
        <begin position="1"/>
        <end position="21"/>
    </location>
</feature>
<dbReference type="InterPro" id="IPR012337">
    <property type="entry name" value="RNaseH-like_sf"/>
</dbReference>
<feature type="compositionally biased region" description="Polar residues" evidence="1">
    <location>
        <begin position="92"/>
        <end position="118"/>
    </location>
</feature>
<feature type="domain" description="HAT C-terminal dimerisation" evidence="2">
    <location>
        <begin position="812"/>
        <end position="879"/>
    </location>
</feature>
<evidence type="ECO:0000313" key="4">
    <source>
        <dbReference type="Proteomes" id="UP000054564"/>
    </source>
</evidence>